<organism evidence="1 2">
    <name type="scientific">Micromonospora coerulea</name>
    <dbReference type="NCBI Taxonomy" id="47856"/>
    <lineage>
        <taxon>Bacteria</taxon>
        <taxon>Bacillati</taxon>
        <taxon>Actinomycetota</taxon>
        <taxon>Actinomycetes</taxon>
        <taxon>Micromonosporales</taxon>
        <taxon>Micromonosporaceae</taxon>
        <taxon>Micromonospora</taxon>
    </lineage>
</organism>
<name>A0ABP8SNP9_9ACTN</name>
<dbReference type="EMBL" id="BAABGU010000017">
    <property type="protein sequence ID" value="GAA4571697.1"/>
    <property type="molecule type" value="Genomic_DNA"/>
</dbReference>
<accession>A0ABP8SNP9</accession>
<reference evidence="2" key="1">
    <citation type="journal article" date="2019" name="Int. J. Syst. Evol. Microbiol.">
        <title>The Global Catalogue of Microorganisms (GCM) 10K type strain sequencing project: providing services to taxonomists for standard genome sequencing and annotation.</title>
        <authorList>
            <consortium name="The Broad Institute Genomics Platform"/>
            <consortium name="The Broad Institute Genome Sequencing Center for Infectious Disease"/>
            <person name="Wu L."/>
            <person name="Ma J."/>
        </authorList>
    </citation>
    <scope>NUCLEOTIDE SEQUENCE [LARGE SCALE GENOMIC DNA]</scope>
    <source>
        <strain evidence="2">JCM 3175</strain>
    </source>
</reference>
<gene>
    <name evidence="1" type="ORF">GCM10023176_32990</name>
</gene>
<evidence type="ECO:0000313" key="2">
    <source>
        <dbReference type="Proteomes" id="UP001500307"/>
    </source>
</evidence>
<sequence>MGWLRDRLGRLRGGPMDVAERLTGGLLHLEQEQADLSDRDTVRRWLRELRPEHQTQVFVHRQWGTVVAVADRGQSVGVFLSDGKKTWIAPAPGTTDGQHLTPEQIEYVLLDALTAPGPPTWAEWQDFP</sequence>
<dbReference type="Proteomes" id="UP001500307">
    <property type="component" value="Unassembled WGS sequence"/>
</dbReference>
<proteinExistence type="predicted"/>
<comment type="caution">
    <text evidence="1">The sequence shown here is derived from an EMBL/GenBank/DDBJ whole genome shotgun (WGS) entry which is preliminary data.</text>
</comment>
<evidence type="ECO:0000313" key="1">
    <source>
        <dbReference type="EMBL" id="GAA4571697.1"/>
    </source>
</evidence>
<protein>
    <submittedName>
        <fullName evidence="1">Uncharacterized protein</fullName>
    </submittedName>
</protein>
<keyword evidence="2" id="KW-1185">Reference proteome</keyword>